<name>A0A820CTV7_9BILA</name>
<dbReference type="Proteomes" id="UP000663823">
    <property type="component" value="Unassembled WGS sequence"/>
</dbReference>
<dbReference type="EMBL" id="CAJOAX010025510">
    <property type="protein sequence ID" value="CAF4222987.1"/>
    <property type="molecule type" value="Genomic_DNA"/>
</dbReference>
<dbReference type="AlphaFoldDB" id="A0A820CTV7"/>
<protein>
    <submittedName>
        <fullName evidence="1">Uncharacterized protein</fullName>
    </submittedName>
</protein>
<accession>A0A820CTV7</accession>
<evidence type="ECO:0000313" key="1">
    <source>
        <dbReference type="EMBL" id="CAF4222987.1"/>
    </source>
</evidence>
<organism evidence="1 2">
    <name type="scientific">Rotaria sordida</name>
    <dbReference type="NCBI Taxonomy" id="392033"/>
    <lineage>
        <taxon>Eukaryota</taxon>
        <taxon>Metazoa</taxon>
        <taxon>Spiralia</taxon>
        <taxon>Gnathifera</taxon>
        <taxon>Rotifera</taxon>
        <taxon>Eurotatoria</taxon>
        <taxon>Bdelloidea</taxon>
        <taxon>Philodinida</taxon>
        <taxon>Philodinidae</taxon>
        <taxon>Rotaria</taxon>
    </lineage>
</organism>
<gene>
    <name evidence="1" type="ORF">OTI717_LOCUS39449</name>
</gene>
<reference evidence="1" key="1">
    <citation type="submission" date="2021-02" db="EMBL/GenBank/DDBJ databases">
        <authorList>
            <person name="Nowell W R."/>
        </authorList>
    </citation>
    <scope>NUCLEOTIDE SEQUENCE</scope>
</reference>
<feature type="non-terminal residue" evidence="1">
    <location>
        <position position="1"/>
    </location>
</feature>
<proteinExistence type="predicted"/>
<sequence>EGRGGKRTSSFYDIFPDIESLAKAYSVRRCTAKAADFDAFELSKFIDDQFYILTRIKKNVNDPLIRSVESCRLGLRRWGARFESNSQRPYFEGHERPDVVQH</sequence>
<evidence type="ECO:0000313" key="2">
    <source>
        <dbReference type="Proteomes" id="UP000663823"/>
    </source>
</evidence>
<comment type="caution">
    <text evidence="1">The sequence shown here is derived from an EMBL/GenBank/DDBJ whole genome shotgun (WGS) entry which is preliminary data.</text>
</comment>